<proteinExistence type="predicted"/>
<sequence>MMAIEDSAIGMTEEDRAIRVAVTEMIPVVVASVTIHVVDVTETILAVVVIVMNRVVAIETEITEEHHKQELVSDLIFRRTLLIIKSLKFRSIKLKLLVLWFKFVEIMFARFKLFLYICECLLSIEIIFPRSEIHVVQIT</sequence>
<dbReference type="AlphaFoldDB" id="A0A0C2MHW7"/>
<dbReference type="EMBL" id="JWZT01004477">
    <property type="protein sequence ID" value="KII63990.1"/>
    <property type="molecule type" value="Genomic_DNA"/>
</dbReference>
<evidence type="ECO:0000313" key="1">
    <source>
        <dbReference type="EMBL" id="KII63990.1"/>
    </source>
</evidence>
<name>A0A0C2MHW7_THEKT</name>
<protein>
    <submittedName>
        <fullName evidence="1">Uncharacterized protein</fullName>
    </submittedName>
</protein>
<keyword evidence="2" id="KW-1185">Reference proteome</keyword>
<comment type="caution">
    <text evidence="1">The sequence shown here is derived from an EMBL/GenBank/DDBJ whole genome shotgun (WGS) entry which is preliminary data.</text>
</comment>
<accession>A0A0C2MHW7</accession>
<evidence type="ECO:0000313" key="2">
    <source>
        <dbReference type="Proteomes" id="UP000031668"/>
    </source>
</evidence>
<reference evidence="1 2" key="1">
    <citation type="journal article" date="2014" name="Genome Biol. Evol.">
        <title>The genome of the myxosporean Thelohanellus kitauei shows adaptations to nutrient acquisition within its fish host.</title>
        <authorList>
            <person name="Yang Y."/>
            <person name="Xiong J."/>
            <person name="Zhou Z."/>
            <person name="Huo F."/>
            <person name="Miao W."/>
            <person name="Ran C."/>
            <person name="Liu Y."/>
            <person name="Zhang J."/>
            <person name="Feng J."/>
            <person name="Wang M."/>
            <person name="Wang M."/>
            <person name="Wang L."/>
            <person name="Yao B."/>
        </authorList>
    </citation>
    <scope>NUCLEOTIDE SEQUENCE [LARGE SCALE GENOMIC DNA]</scope>
    <source>
        <strain evidence="1">Wuqing</strain>
    </source>
</reference>
<dbReference type="Proteomes" id="UP000031668">
    <property type="component" value="Unassembled WGS sequence"/>
</dbReference>
<gene>
    <name evidence="1" type="ORF">RF11_08800</name>
</gene>
<organism evidence="1 2">
    <name type="scientific">Thelohanellus kitauei</name>
    <name type="common">Myxosporean</name>
    <dbReference type="NCBI Taxonomy" id="669202"/>
    <lineage>
        <taxon>Eukaryota</taxon>
        <taxon>Metazoa</taxon>
        <taxon>Cnidaria</taxon>
        <taxon>Myxozoa</taxon>
        <taxon>Myxosporea</taxon>
        <taxon>Bivalvulida</taxon>
        <taxon>Platysporina</taxon>
        <taxon>Myxobolidae</taxon>
        <taxon>Thelohanellus</taxon>
    </lineage>
</organism>